<name>A0A0J8B2I3_BETVV</name>
<proteinExistence type="predicted"/>
<feature type="transmembrane region" description="Helical" evidence="1">
    <location>
        <begin position="162"/>
        <end position="181"/>
    </location>
</feature>
<keyword evidence="1" id="KW-0812">Transmembrane</keyword>
<feature type="non-terminal residue" evidence="2">
    <location>
        <position position="182"/>
    </location>
</feature>
<gene>
    <name evidence="2" type="ORF">BVRB_025230</name>
</gene>
<organism evidence="2 3">
    <name type="scientific">Beta vulgaris subsp. vulgaris</name>
    <name type="common">Beet</name>
    <dbReference type="NCBI Taxonomy" id="3555"/>
    <lineage>
        <taxon>Eukaryota</taxon>
        <taxon>Viridiplantae</taxon>
        <taxon>Streptophyta</taxon>
        <taxon>Embryophyta</taxon>
        <taxon>Tracheophyta</taxon>
        <taxon>Spermatophyta</taxon>
        <taxon>Magnoliopsida</taxon>
        <taxon>eudicotyledons</taxon>
        <taxon>Gunneridae</taxon>
        <taxon>Pentapetalae</taxon>
        <taxon>Caryophyllales</taxon>
        <taxon>Chenopodiaceae</taxon>
        <taxon>Betoideae</taxon>
        <taxon>Beta</taxon>
    </lineage>
</organism>
<keyword evidence="1" id="KW-1133">Transmembrane helix</keyword>
<feature type="transmembrane region" description="Helical" evidence="1">
    <location>
        <begin position="88"/>
        <end position="112"/>
    </location>
</feature>
<dbReference type="AlphaFoldDB" id="A0A0J8B2I3"/>
<protein>
    <submittedName>
        <fullName evidence="2">Uncharacterized protein</fullName>
    </submittedName>
</protein>
<evidence type="ECO:0000313" key="2">
    <source>
        <dbReference type="EMBL" id="KMS94057.1"/>
    </source>
</evidence>
<sequence>MSADDVTPKSWTVVTVSISVVSLLAALAAELARELGFGGWPTVLVALGIAFLGVLLAAPITHVFLGYAQHAGKGYSLFQPFIGGSTFIVLQILGWTLYAITISAFITIFYALTSKLPFSSGAITSAVAGGVVAQFSLWLSLRYFDANENHQPFLQSLWHDSCAFLIVATTYSMPIIIVLLAA</sequence>
<dbReference type="EMBL" id="KQ096511">
    <property type="protein sequence ID" value="KMS94057.1"/>
    <property type="molecule type" value="Genomic_DNA"/>
</dbReference>
<feature type="transmembrane region" description="Helical" evidence="1">
    <location>
        <begin position="44"/>
        <end position="67"/>
    </location>
</feature>
<evidence type="ECO:0000313" key="3">
    <source>
        <dbReference type="Proteomes" id="UP000035740"/>
    </source>
</evidence>
<keyword evidence="3" id="KW-1185">Reference proteome</keyword>
<dbReference type="OrthoDB" id="65322at2759"/>
<reference evidence="2 3" key="1">
    <citation type="journal article" date="2014" name="Nature">
        <title>The genome of the recently domesticated crop plant sugar beet (Beta vulgaris).</title>
        <authorList>
            <person name="Dohm J.C."/>
            <person name="Minoche A.E."/>
            <person name="Holtgrawe D."/>
            <person name="Capella-Gutierrez S."/>
            <person name="Zakrzewski F."/>
            <person name="Tafer H."/>
            <person name="Rupp O."/>
            <person name="Sorensen T.R."/>
            <person name="Stracke R."/>
            <person name="Reinhardt R."/>
            <person name="Goesmann A."/>
            <person name="Kraft T."/>
            <person name="Schulz B."/>
            <person name="Stadler P.F."/>
            <person name="Schmidt T."/>
            <person name="Gabaldon T."/>
            <person name="Lehrach H."/>
            <person name="Weisshaar B."/>
            <person name="Himmelbauer H."/>
        </authorList>
    </citation>
    <scope>NUCLEOTIDE SEQUENCE [LARGE SCALE GENOMIC DNA]</scope>
    <source>
        <tissue evidence="2">Taproot</tissue>
    </source>
</reference>
<feature type="transmembrane region" description="Helical" evidence="1">
    <location>
        <begin position="118"/>
        <end position="141"/>
    </location>
</feature>
<evidence type="ECO:0000256" key="1">
    <source>
        <dbReference type="SAM" id="Phobius"/>
    </source>
</evidence>
<keyword evidence="1" id="KW-0472">Membrane</keyword>
<accession>A0A0J8B2I3</accession>
<dbReference type="Proteomes" id="UP000035740">
    <property type="component" value="Unassembled WGS sequence"/>
</dbReference>